<feature type="coiled-coil region" evidence="9">
    <location>
        <begin position="488"/>
        <end position="515"/>
    </location>
</feature>
<dbReference type="Gene3D" id="3.90.220.20">
    <property type="entry name" value="DNA methylase specificity domains"/>
    <property type="match status" value="1"/>
</dbReference>
<evidence type="ECO:0000256" key="6">
    <source>
        <dbReference type="ARBA" id="ARBA00022747"/>
    </source>
</evidence>
<evidence type="ECO:0000256" key="9">
    <source>
        <dbReference type="SAM" id="Coils"/>
    </source>
</evidence>
<accession>A0A7H0HRL4</accession>
<keyword evidence="6" id="KW-0680">Restriction system</keyword>
<evidence type="ECO:0000256" key="5">
    <source>
        <dbReference type="ARBA" id="ARBA00022691"/>
    </source>
</evidence>
<keyword evidence="4" id="KW-0808">Transferase</keyword>
<dbReference type="InterPro" id="IPR022749">
    <property type="entry name" value="D12N6_MeTrfase_N"/>
</dbReference>
<dbReference type="RefSeq" id="WP_187740346.1">
    <property type="nucleotide sequence ID" value="NZ_CP060825.1"/>
</dbReference>
<dbReference type="Gene3D" id="1.20.1260.30">
    <property type="match status" value="1"/>
</dbReference>
<evidence type="ECO:0000256" key="4">
    <source>
        <dbReference type="ARBA" id="ARBA00022679"/>
    </source>
</evidence>
<evidence type="ECO:0000256" key="1">
    <source>
        <dbReference type="ARBA" id="ARBA00006594"/>
    </source>
</evidence>
<dbReference type="InterPro" id="IPR003356">
    <property type="entry name" value="DNA_methylase_A-5"/>
</dbReference>
<dbReference type="KEGG" id="sgj:IAG43_09680"/>
<dbReference type="Proteomes" id="UP000516230">
    <property type="component" value="Chromosome"/>
</dbReference>
<dbReference type="InterPro" id="IPR051537">
    <property type="entry name" value="DNA_Adenine_Mtase"/>
</dbReference>
<dbReference type="InterPro" id="IPR002052">
    <property type="entry name" value="DNA_methylase_N6_adenine_CS"/>
</dbReference>
<evidence type="ECO:0000256" key="3">
    <source>
        <dbReference type="ARBA" id="ARBA00022603"/>
    </source>
</evidence>
<evidence type="ECO:0000256" key="7">
    <source>
        <dbReference type="ARBA" id="ARBA00023125"/>
    </source>
</evidence>
<reference evidence="12 13" key="1">
    <citation type="submission" date="2020-08" db="EMBL/GenBank/DDBJ databases">
        <title>A novel species.</title>
        <authorList>
            <person name="Gao J."/>
        </authorList>
    </citation>
    <scope>NUCLEOTIDE SEQUENCE [LARGE SCALE GENOMIC DNA]</scope>
    <source>
        <strain evidence="12 13">CRPJ-33</strain>
    </source>
</reference>
<dbReference type="Pfam" id="PF12161">
    <property type="entry name" value="HsdM_N"/>
    <property type="match status" value="1"/>
</dbReference>
<dbReference type="SUPFAM" id="SSF116734">
    <property type="entry name" value="DNA methylase specificity domain"/>
    <property type="match status" value="1"/>
</dbReference>
<comment type="catalytic activity">
    <reaction evidence="8">
        <text>a 2'-deoxyadenosine in DNA + S-adenosyl-L-methionine = an N(6)-methyl-2'-deoxyadenosine in DNA + S-adenosyl-L-homocysteine + H(+)</text>
        <dbReference type="Rhea" id="RHEA:15197"/>
        <dbReference type="Rhea" id="RHEA-COMP:12418"/>
        <dbReference type="Rhea" id="RHEA-COMP:12419"/>
        <dbReference type="ChEBI" id="CHEBI:15378"/>
        <dbReference type="ChEBI" id="CHEBI:57856"/>
        <dbReference type="ChEBI" id="CHEBI:59789"/>
        <dbReference type="ChEBI" id="CHEBI:90615"/>
        <dbReference type="ChEBI" id="CHEBI:90616"/>
        <dbReference type="EC" id="2.1.1.72"/>
    </reaction>
</comment>
<feature type="domain" description="DNA methylase adenine-specific" evidence="10">
    <location>
        <begin position="163"/>
        <end position="467"/>
    </location>
</feature>
<comment type="similarity">
    <text evidence="1">Belongs to the N(4)/N(6)-methyltransferase family.</text>
</comment>
<proteinExistence type="inferred from homology"/>
<keyword evidence="7" id="KW-0238">DNA-binding</keyword>
<dbReference type="GO" id="GO:0009007">
    <property type="term" value="F:site-specific DNA-methyltransferase (adenine-specific) activity"/>
    <property type="evidence" value="ECO:0007669"/>
    <property type="project" value="UniProtKB-EC"/>
</dbReference>
<dbReference type="GO" id="GO:0003677">
    <property type="term" value="F:DNA binding"/>
    <property type="evidence" value="ECO:0007669"/>
    <property type="project" value="UniProtKB-KW"/>
</dbReference>
<dbReference type="EC" id="2.1.1.72" evidence="2"/>
<dbReference type="Pfam" id="PF02384">
    <property type="entry name" value="N6_Mtase"/>
    <property type="match status" value="1"/>
</dbReference>
<dbReference type="PRINTS" id="PR00507">
    <property type="entry name" value="N12N6MTFRASE"/>
</dbReference>
<sequence>MPPQDTTSQLAIDVPAHPKKRTRAELQSAIKSARDIMRKDAGLNGDLDRLPQLTWILFLRAFDVCVEEEREAEILGYERVIQPPYDWKSWGARTEFTGKEFLDFVNMKLLPYLRDLKSDEEGDPRNVISTIFQDVNNRMLSGTLLRDLVNVVNGINFDSADDIHTMAFVYESILKEMRDAAGDSGEFYTPRPVIRFMVEQSFLGLGESILDPACGTGGFLVEAYEELKELPRSRVELAELHHNIRGMEKKPLPYLLGMMNLLLHGIDAPNVIRTNALRKMREESSPKHRVNVVLTNPPFGGEEEKSVAAAFDSAGVGTHETAWLFLYSVIERLKPGGRCAIVLPNSVLFGGGVGAKIKQKLMRECNLHTIVRLPQGVFAPYTPIAANILFFEKAGSTKETWFYELPLPEGRRGYSKTKPMRYEEFAGCVEWWGGERRFERKQTDQAWKVSIAEVEANGYSLELSNPRAGDDLAHRAPLDVVGEILVGERHALQEVEALQRELEELSIRNLADEETGNRFSIGEFLELSRRPVDVQPEAIYREIGIRSFGRGVIHKPPVTGEEIGAKRVFHIEPGDLLFSNIFAWEGAVALAGESERGYIGSHRFMTYRVDSGIADSGFLRFFFAIGPGLEVIRAASPGSAGRNRTLGIKAFAAQTVWLPPLPEQKRISSQLNRIVQVSEAAEERSHVLAALRISILNAAFTGQL</sequence>
<keyword evidence="5" id="KW-0949">S-adenosyl-L-methionine</keyword>
<protein>
    <recommendedName>
        <fullName evidence="2">site-specific DNA-methyltransferase (adenine-specific)</fullName>
        <ecNumber evidence="2">2.1.1.72</ecNumber>
    </recommendedName>
</protein>
<dbReference type="InterPro" id="IPR029063">
    <property type="entry name" value="SAM-dependent_MTases_sf"/>
</dbReference>
<dbReference type="PANTHER" id="PTHR42933">
    <property type="entry name" value="SLR6095 PROTEIN"/>
    <property type="match status" value="1"/>
</dbReference>
<keyword evidence="13" id="KW-1185">Reference proteome</keyword>
<dbReference type="GO" id="GO:0008170">
    <property type="term" value="F:N-methyltransferase activity"/>
    <property type="evidence" value="ECO:0007669"/>
    <property type="project" value="InterPro"/>
</dbReference>
<dbReference type="Gene3D" id="3.40.50.150">
    <property type="entry name" value="Vaccinia Virus protein VP39"/>
    <property type="match status" value="1"/>
</dbReference>
<evidence type="ECO:0000256" key="2">
    <source>
        <dbReference type="ARBA" id="ARBA00011900"/>
    </source>
</evidence>
<dbReference type="PANTHER" id="PTHR42933:SF4">
    <property type="entry name" value="TYPE I RESTRICTION ENZYME ECOKI METHYLASE SUBUNIT"/>
    <property type="match status" value="1"/>
</dbReference>
<organism evidence="12 13">
    <name type="scientific">Streptomyces genisteinicus</name>
    <dbReference type="NCBI Taxonomy" id="2768068"/>
    <lineage>
        <taxon>Bacteria</taxon>
        <taxon>Bacillati</taxon>
        <taxon>Actinomycetota</taxon>
        <taxon>Actinomycetes</taxon>
        <taxon>Kitasatosporales</taxon>
        <taxon>Streptomycetaceae</taxon>
        <taxon>Streptomyces</taxon>
    </lineage>
</organism>
<dbReference type="SUPFAM" id="SSF53335">
    <property type="entry name" value="S-adenosyl-L-methionine-dependent methyltransferases"/>
    <property type="match status" value="1"/>
</dbReference>
<feature type="domain" description="N6 adenine-specific DNA methyltransferase N-terminal" evidence="11">
    <location>
        <begin position="26"/>
        <end position="150"/>
    </location>
</feature>
<evidence type="ECO:0000313" key="13">
    <source>
        <dbReference type="Proteomes" id="UP000516230"/>
    </source>
</evidence>
<name>A0A7H0HRL4_9ACTN</name>
<dbReference type="PROSITE" id="PS00092">
    <property type="entry name" value="N6_MTASE"/>
    <property type="match status" value="1"/>
</dbReference>
<dbReference type="InterPro" id="IPR038333">
    <property type="entry name" value="T1MK-like_N_sf"/>
</dbReference>
<evidence type="ECO:0000256" key="8">
    <source>
        <dbReference type="ARBA" id="ARBA00047942"/>
    </source>
</evidence>
<dbReference type="GO" id="GO:0032259">
    <property type="term" value="P:methylation"/>
    <property type="evidence" value="ECO:0007669"/>
    <property type="project" value="UniProtKB-KW"/>
</dbReference>
<dbReference type="InterPro" id="IPR044946">
    <property type="entry name" value="Restrct_endonuc_typeI_TRD_sf"/>
</dbReference>
<gene>
    <name evidence="12" type="ORF">IAG43_09680</name>
</gene>
<evidence type="ECO:0000259" key="11">
    <source>
        <dbReference type="Pfam" id="PF12161"/>
    </source>
</evidence>
<keyword evidence="3 12" id="KW-0489">Methyltransferase</keyword>
<keyword evidence="9" id="KW-0175">Coiled coil</keyword>
<dbReference type="AlphaFoldDB" id="A0A7H0HRL4"/>
<evidence type="ECO:0000259" key="10">
    <source>
        <dbReference type="Pfam" id="PF02384"/>
    </source>
</evidence>
<dbReference type="REBASE" id="446456">
    <property type="entry name" value="M.Ssp33ORF9680P"/>
</dbReference>
<evidence type="ECO:0000313" key="12">
    <source>
        <dbReference type="EMBL" id="QNP63180.1"/>
    </source>
</evidence>
<dbReference type="GO" id="GO:0009307">
    <property type="term" value="P:DNA restriction-modification system"/>
    <property type="evidence" value="ECO:0007669"/>
    <property type="project" value="UniProtKB-KW"/>
</dbReference>
<dbReference type="EMBL" id="CP060825">
    <property type="protein sequence ID" value="QNP63180.1"/>
    <property type="molecule type" value="Genomic_DNA"/>
</dbReference>